<keyword evidence="1" id="KW-0812">Transmembrane</keyword>
<name>A0A1Q9LST0_9PSEU</name>
<comment type="caution">
    <text evidence="2">The sequence shown here is derived from an EMBL/GenBank/DDBJ whole genome shotgun (WGS) entry which is preliminary data.</text>
</comment>
<dbReference type="AlphaFoldDB" id="A0A1Q9LST0"/>
<feature type="transmembrane region" description="Helical" evidence="1">
    <location>
        <begin position="253"/>
        <end position="273"/>
    </location>
</feature>
<gene>
    <name evidence="2" type="ORF">BJP25_09045</name>
</gene>
<sequence>MNTFVRDVKIANDNTASDEAQVESQIAAQLVDSVVHEMTVYNLSGRETPERKQKIALAYLNGGVPRTAERKLHELVFTETPNSQRIYYYVLAVFSERGPDDFDVDRIADVRKALRLGEGLRTDEWKRACQVVRSLVERAQSDNDVGSYDAVEGFGDLSADRQDEISRHLTRFVGAGVEQRLDAKRKRKVGVERLGDRRRERARLFFEPEPSAPTHYQVRMSLPDLNEAKRPLLWGLLASVAFAGLVVTASGFLVWAGVSLVGAGCAVVARYGVPSRAQLLRKLFRKPEPREPEKKPQPRTPVDVLVDNSFREARPQYAKNWPNYAAPYRTRLKKRFNDQIAEDEDPKQYKWLFDWHARRVAARWPHHDRGVEPEAVLRNALQWQLGGIAALLVGVVFLAVVQRWLVVPLVAGGWMGLPVLAEAIATRRTAVRLRREAEKLFADEHAEYERWSEELKGRPSDAEMARWLALDKAHLRAEAVRKTNLAEHDLVSHVVINQMAPGARRGSVRSGPPRYTKYDVMIILLTRFGVRTSRVRLDFTTGALGNEDWDVFGYDRIASASLKTKVRTVGGATPTDPARTVHHRRFSLGLLDGTKIIDLNERVDLDDADVEEAELEQLAAATSGMDAAFPVLRAVALHGPAWITHERGRRALWSKTWSG</sequence>
<keyword evidence="1" id="KW-0472">Membrane</keyword>
<reference evidence="2 3" key="1">
    <citation type="submission" date="2016-10" db="EMBL/GenBank/DDBJ databases">
        <title>The Draft Genome Sequence of Actinokineospora bangkokensis 44EHWT reveals the biosynthetic pathway of antifungal compounds Thailandins with unusual extender unit butylmalonyl-CoA.</title>
        <authorList>
            <person name="Greule A."/>
            <person name="Intra B."/>
            <person name="Flemming S."/>
            <person name="Rommel M.G."/>
            <person name="Panbangred W."/>
            <person name="Bechthold A."/>
        </authorList>
    </citation>
    <scope>NUCLEOTIDE SEQUENCE [LARGE SCALE GENOMIC DNA]</scope>
    <source>
        <strain evidence="2 3">44EHW</strain>
    </source>
</reference>
<evidence type="ECO:0000313" key="3">
    <source>
        <dbReference type="Proteomes" id="UP000186040"/>
    </source>
</evidence>
<keyword evidence="3" id="KW-1185">Reference proteome</keyword>
<protein>
    <submittedName>
        <fullName evidence="2">Uncharacterized protein</fullName>
    </submittedName>
</protein>
<dbReference type="RefSeq" id="WP_075973311.1">
    <property type="nucleotide sequence ID" value="NZ_MKQR01000005.1"/>
</dbReference>
<dbReference type="Proteomes" id="UP000186040">
    <property type="component" value="Unassembled WGS sequence"/>
</dbReference>
<dbReference type="EMBL" id="MKQR01000005">
    <property type="protein sequence ID" value="OLR95078.1"/>
    <property type="molecule type" value="Genomic_DNA"/>
</dbReference>
<evidence type="ECO:0000313" key="2">
    <source>
        <dbReference type="EMBL" id="OLR95078.1"/>
    </source>
</evidence>
<evidence type="ECO:0000256" key="1">
    <source>
        <dbReference type="SAM" id="Phobius"/>
    </source>
</evidence>
<proteinExistence type="predicted"/>
<organism evidence="2 3">
    <name type="scientific">Actinokineospora bangkokensis</name>
    <dbReference type="NCBI Taxonomy" id="1193682"/>
    <lineage>
        <taxon>Bacteria</taxon>
        <taxon>Bacillati</taxon>
        <taxon>Actinomycetota</taxon>
        <taxon>Actinomycetes</taxon>
        <taxon>Pseudonocardiales</taxon>
        <taxon>Pseudonocardiaceae</taxon>
        <taxon>Actinokineospora</taxon>
    </lineage>
</organism>
<dbReference type="STRING" id="1193682.BJP25_09045"/>
<feature type="transmembrane region" description="Helical" evidence="1">
    <location>
        <begin position="383"/>
        <end position="400"/>
    </location>
</feature>
<feature type="transmembrane region" description="Helical" evidence="1">
    <location>
        <begin position="231"/>
        <end position="247"/>
    </location>
</feature>
<accession>A0A1Q9LST0</accession>
<keyword evidence="1" id="KW-1133">Transmembrane helix</keyword>
<dbReference type="OrthoDB" id="4501073at2"/>